<reference evidence="18" key="1">
    <citation type="journal article" date="2023" name="Nat. Commun.">
        <title>Diploid and tetraploid genomes of Acorus and the evolution of monocots.</title>
        <authorList>
            <person name="Ma L."/>
            <person name="Liu K.W."/>
            <person name="Li Z."/>
            <person name="Hsiao Y.Y."/>
            <person name="Qi Y."/>
            <person name="Fu T."/>
            <person name="Tang G.D."/>
            <person name="Zhang D."/>
            <person name="Sun W.H."/>
            <person name="Liu D.K."/>
            <person name="Li Y."/>
            <person name="Chen G.Z."/>
            <person name="Liu X.D."/>
            <person name="Liao X.Y."/>
            <person name="Jiang Y.T."/>
            <person name="Yu X."/>
            <person name="Hao Y."/>
            <person name="Huang J."/>
            <person name="Zhao X.W."/>
            <person name="Ke S."/>
            <person name="Chen Y.Y."/>
            <person name="Wu W.L."/>
            <person name="Hsu J.L."/>
            <person name="Lin Y.F."/>
            <person name="Huang M.D."/>
            <person name="Li C.Y."/>
            <person name="Huang L."/>
            <person name="Wang Z.W."/>
            <person name="Zhao X."/>
            <person name="Zhong W.Y."/>
            <person name="Peng D.H."/>
            <person name="Ahmad S."/>
            <person name="Lan S."/>
            <person name="Zhang J.S."/>
            <person name="Tsai W.C."/>
            <person name="Van de Peer Y."/>
            <person name="Liu Z.J."/>
        </authorList>
    </citation>
    <scope>NUCLEOTIDE SEQUENCE</scope>
    <source>
        <strain evidence="18">SCP</strain>
    </source>
</reference>
<name>A0AAV9ABM5_ACOGR</name>
<dbReference type="FunFam" id="2.60.40.2300:FF:000002">
    <property type="entry name" value="Neutral/alkaline non-lysosomal ceramidase"/>
    <property type="match status" value="1"/>
</dbReference>
<evidence type="ECO:0000256" key="5">
    <source>
        <dbReference type="ARBA" id="ARBA00022525"/>
    </source>
</evidence>
<keyword evidence="14" id="KW-0746">Sphingolipid metabolism</keyword>
<evidence type="ECO:0000256" key="9">
    <source>
        <dbReference type="ARBA" id="ARBA00023034"/>
    </source>
</evidence>
<evidence type="ECO:0000313" key="19">
    <source>
        <dbReference type="Proteomes" id="UP001179952"/>
    </source>
</evidence>
<sequence length="737" mass="80860">MKSKHYYWLIVCSVWALSNVVDGEDYLIGLGSYDMTGPASNVNMMGYANMGQDTSGVHFRLRARAFIVAEGVQGPRLAFVNLDAGMASQYGDLYRENNLAISGTHTHAGPGGYLQYVVYSITSLGFVHQSFDAIVDAIEQCIVQAHNNLKPGSIFINKGEVANAGINRSPSAYLLNPPQERSRYANNVDKEMTLLKFVDRDTGKSVGSFNWFATHGTSMSKNNKLISGDNKGAAARLFEDWFRSSNGTANTKTHSRSPTTPSMVAKAGRIKATGGQTCDKSTSRQFKVRSTSATHFVGAFCQSNVGDVSPNVLGAFCIDSGKPCNFNRSSCHGDDRLCVGRGPGYPDEILSTKIIGERQYIRAVDLFNTARDEINGRIDYRHVYINFTNIEVDLGGGDQTVKTCPAALGPGFAAGTTDGPGAFGFQQGDTKINEFWKRVRDLLKKPSKSQEACQLPKPVLLDTGEMFEPYAWAPAILPIQILRIGKLVLLSVPGEFTTMAGRRLREAVKETLIANGNREFDDDTHVVIAGLSNTYSQYITTFEEYQQQRYEAASTLYGPHTLSAYIQEFKKLATSMAKGEKPINNGLSPPDLSSHLISLLSPPSGDTTPPGVKFGDVKTDVAVPSRGWFRGGEKASATFWSAAPRNDLLTEGTFASVEMLMEDRWMPVYDDDDLCLFFKWTALNASLSSYARIEWEIPEEAVPGVYRLRHFGAWMIPRSTNVVKYFTGTSGGFEVSQ</sequence>
<protein>
    <recommendedName>
        <fullName evidence="14">Neutral ceramidase</fullName>
        <ecNumber evidence="14">3.5.1.23</ecNumber>
    </recommendedName>
</protein>
<evidence type="ECO:0000256" key="8">
    <source>
        <dbReference type="ARBA" id="ARBA00022824"/>
    </source>
</evidence>
<evidence type="ECO:0000256" key="7">
    <source>
        <dbReference type="ARBA" id="ARBA00022801"/>
    </source>
</evidence>
<dbReference type="GO" id="GO:0005576">
    <property type="term" value="C:extracellular region"/>
    <property type="evidence" value="ECO:0007669"/>
    <property type="project" value="UniProtKB-SubCell"/>
</dbReference>
<evidence type="ECO:0000256" key="10">
    <source>
        <dbReference type="ARBA" id="ARBA00023180"/>
    </source>
</evidence>
<feature type="binding site" evidence="13">
    <location>
        <position position="105"/>
    </location>
    <ligand>
        <name>Zn(2+)</name>
        <dbReference type="ChEBI" id="CHEBI:29105"/>
    </ligand>
</feature>
<keyword evidence="10" id="KW-0325">Glycoprotein</keyword>
<dbReference type="GO" id="GO:0005783">
    <property type="term" value="C:endoplasmic reticulum"/>
    <property type="evidence" value="ECO:0007669"/>
    <property type="project" value="UniProtKB-SubCell"/>
</dbReference>
<evidence type="ECO:0000256" key="3">
    <source>
        <dbReference type="ARBA" id="ARBA00004613"/>
    </source>
</evidence>
<dbReference type="AlphaFoldDB" id="A0AAV9ABM5"/>
<keyword evidence="13" id="KW-0862">Zinc</keyword>
<evidence type="ECO:0000256" key="4">
    <source>
        <dbReference type="ARBA" id="ARBA00009835"/>
    </source>
</evidence>
<feature type="chain" id="PRO_5043754045" description="Neutral ceramidase" evidence="15">
    <location>
        <begin position="24"/>
        <end position="737"/>
    </location>
</feature>
<keyword evidence="8" id="KW-0256">Endoplasmic reticulum</keyword>
<evidence type="ECO:0000256" key="14">
    <source>
        <dbReference type="RuleBase" id="RU366019"/>
    </source>
</evidence>
<evidence type="ECO:0000259" key="16">
    <source>
        <dbReference type="Pfam" id="PF04734"/>
    </source>
</evidence>
<comment type="catalytic activity">
    <reaction evidence="11 14">
        <text>an N-acylsphing-4-enine + H2O = sphing-4-enine + a fatty acid</text>
        <dbReference type="Rhea" id="RHEA:20856"/>
        <dbReference type="ChEBI" id="CHEBI:15377"/>
        <dbReference type="ChEBI" id="CHEBI:28868"/>
        <dbReference type="ChEBI" id="CHEBI:52639"/>
        <dbReference type="ChEBI" id="CHEBI:57756"/>
        <dbReference type="EC" id="3.5.1.23"/>
    </reaction>
</comment>
<keyword evidence="13" id="KW-0479">Metal-binding</keyword>
<evidence type="ECO:0000256" key="6">
    <source>
        <dbReference type="ARBA" id="ARBA00022729"/>
    </source>
</evidence>
<dbReference type="EC" id="3.5.1.23" evidence="14"/>
<dbReference type="InterPro" id="IPR038445">
    <property type="entry name" value="NCDase_C_sf"/>
</dbReference>
<evidence type="ECO:0000256" key="15">
    <source>
        <dbReference type="SAM" id="SignalP"/>
    </source>
</evidence>
<feature type="signal peptide" evidence="15">
    <location>
        <begin position="1"/>
        <end position="23"/>
    </location>
</feature>
<comment type="cofactor">
    <cofactor evidence="13">
        <name>Zn(2+)</name>
        <dbReference type="ChEBI" id="CHEBI:29105"/>
    </cofactor>
    <text evidence="13">Binds 1 zinc ion per subunit.</text>
</comment>
<feature type="binding site" evidence="13">
    <location>
        <position position="538"/>
    </location>
    <ligand>
        <name>Zn(2+)</name>
        <dbReference type="ChEBI" id="CHEBI:29105"/>
    </ligand>
</feature>
<feature type="binding site" evidence="13">
    <location>
        <position position="215"/>
    </location>
    <ligand>
        <name>Zn(2+)</name>
        <dbReference type="ChEBI" id="CHEBI:29105"/>
    </ligand>
</feature>
<dbReference type="GO" id="GO:0042759">
    <property type="term" value="P:long-chain fatty acid biosynthetic process"/>
    <property type="evidence" value="ECO:0007669"/>
    <property type="project" value="TreeGrafter"/>
</dbReference>
<organism evidence="18 19">
    <name type="scientific">Acorus gramineus</name>
    <name type="common">Dwarf sweet flag</name>
    <dbReference type="NCBI Taxonomy" id="55184"/>
    <lineage>
        <taxon>Eukaryota</taxon>
        <taxon>Viridiplantae</taxon>
        <taxon>Streptophyta</taxon>
        <taxon>Embryophyta</taxon>
        <taxon>Tracheophyta</taxon>
        <taxon>Spermatophyta</taxon>
        <taxon>Magnoliopsida</taxon>
        <taxon>Liliopsida</taxon>
        <taxon>Acoraceae</taxon>
        <taxon>Acorus</taxon>
    </lineage>
</organism>
<gene>
    <name evidence="18" type="ORF">QJS04_geneDACA001327</name>
</gene>
<dbReference type="Proteomes" id="UP001179952">
    <property type="component" value="Unassembled WGS sequence"/>
</dbReference>
<evidence type="ECO:0000256" key="11">
    <source>
        <dbReference type="ARBA" id="ARBA00048057"/>
    </source>
</evidence>
<evidence type="ECO:0000313" key="18">
    <source>
        <dbReference type="EMBL" id="KAK1261567.1"/>
    </source>
</evidence>
<keyword evidence="7 14" id="KW-0378">Hydrolase</keyword>
<dbReference type="GO" id="GO:0046514">
    <property type="term" value="P:ceramide catabolic process"/>
    <property type="evidence" value="ECO:0007669"/>
    <property type="project" value="InterPro"/>
</dbReference>
<dbReference type="PANTHER" id="PTHR12670:SF13">
    <property type="entry name" value="NEUTRAL CERAMIDASE"/>
    <property type="match status" value="1"/>
</dbReference>
<dbReference type="InterPro" id="IPR006823">
    <property type="entry name" value="Ceramidase_alk"/>
</dbReference>
<dbReference type="InterPro" id="IPR031329">
    <property type="entry name" value="NEUT/ALK_ceramidase_N"/>
</dbReference>
<comment type="caution">
    <text evidence="18">The sequence shown here is derived from an EMBL/GenBank/DDBJ whole genome shotgun (WGS) entry which is preliminary data.</text>
</comment>
<keyword evidence="9" id="KW-0333">Golgi apparatus</keyword>
<keyword evidence="5" id="KW-0964">Secreted</keyword>
<comment type="subcellular location">
    <subcellularLocation>
        <location evidence="1">Endoplasmic reticulum</location>
    </subcellularLocation>
    <subcellularLocation>
        <location evidence="2">Golgi apparatus</location>
    </subcellularLocation>
    <subcellularLocation>
        <location evidence="3">Secreted</location>
    </subcellularLocation>
</comment>
<dbReference type="GO" id="GO:0005794">
    <property type="term" value="C:Golgi apparatus"/>
    <property type="evidence" value="ECO:0007669"/>
    <property type="project" value="UniProtKB-SubCell"/>
</dbReference>
<feature type="domain" description="Neutral/alkaline non-lysosomal ceramidase N-terminal" evidence="16">
    <location>
        <begin position="26"/>
        <end position="567"/>
    </location>
</feature>
<accession>A0AAV9ABM5</accession>
<evidence type="ECO:0000256" key="2">
    <source>
        <dbReference type="ARBA" id="ARBA00004555"/>
    </source>
</evidence>
<dbReference type="GO" id="GO:0016020">
    <property type="term" value="C:membrane"/>
    <property type="evidence" value="ECO:0007669"/>
    <property type="project" value="GOC"/>
</dbReference>
<dbReference type="Pfam" id="PF17048">
    <property type="entry name" value="Ceramidse_alk_C"/>
    <property type="match status" value="1"/>
</dbReference>
<dbReference type="GO" id="GO:0017040">
    <property type="term" value="F:N-acylsphingosine amidohydrolase activity"/>
    <property type="evidence" value="ECO:0007669"/>
    <property type="project" value="UniProtKB-UniRule"/>
</dbReference>
<feature type="active site" description="Nucleophile" evidence="12">
    <location>
        <position position="309"/>
    </location>
</feature>
<evidence type="ECO:0000256" key="1">
    <source>
        <dbReference type="ARBA" id="ARBA00004240"/>
    </source>
</evidence>
<dbReference type="GO" id="GO:0046872">
    <property type="term" value="F:metal ion binding"/>
    <property type="evidence" value="ECO:0007669"/>
    <property type="project" value="UniProtKB-KW"/>
</dbReference>
<dbReference type="InterPro" id="IPR031331">
    <property type="entry name" value="NEUT/ALK_ceramidase_C"/>
</dbReference>
<evidence type="ECO:0000259" key="17">
    <source>
        <dbReference type="Pfam" id="PF17048"/>
    </source>
</evidence>
<keyword evidence="14" id="KW-0443">Lipid metabolism</keyword>
<evidence type="ECO:0000256" key="12">
    <source>
        <dbReference type="PIRSR" id="PIRSR606823-1"/>
    </source>
</evidence>
<dbReference type="GO" id="GO:0046512">
    <property type="term" value="P:sphingosine biosynthetic process"/>
    <property type="evidence" value="ECO:0007669"/>
    <property type="project" value="TreeGrafter"/>
</dbReference>
<evidence type="ECO:0000256" key="13">
    <source>
        <dbReference type="PIRSR" id="PIRSR606823-2"/>
    </source>
</evidence>
<dbReference type="EMBL" id="JAUJYN010000010">
    <property type="protein sequence ID" value="KAK1261567.1"/>
    <property type="molecule type" value="Genomic_DNA"/>
</dbReference>
<proteinExistence type="inferred from homology"/>
<feature type="domain" description="Neutral/alkaline non-lysosomal ceramidase C-terminal" evidence="17">
    <location>
        <begin position="569"/>
        <end position="735"/>
    </location>
</feature>
<comment type="similarity">
    <text evidence="4 14">Belongs to the neutral ceramidase family.</text>
</comment>
<dbReference type="Pfam" id="PF04734">
    <property type="entry name" value="Ceramidase_alk"/>
    <property type="match status" value="1"/>
</dbReference>
<feature type="binding site" evidence="13">
    <location>
        <position position="495"/>
    </location>
    <ligand>
        <name>Zn(2+)</name>
        <dbReference type="ChEBI" id="CHEBI:29105"/>
    </ligand>
</feature>
<reference evidence="18" key="2">
    <citation type="submission" date="2023-06" db="EMBL/GenBank/DDBJ databases">
        <authorList>
            <person name="Ma L."/>
            <person name="Liu K.-W."/>
            <person name="Li Z."/>
            <person name="Hsiao Y.-Y."/>
            <person name="Qi Y."/>
            <person name="Fu T."/>
            <person name="Tang G."/>
            <person name="Zhang D."/>
            <person name="Sun W.-H."/>
            <person name="Liu D.-K."/>
            <person name="Li Y."/>
            <person name="Chen G.-Z."/>
            <person name="Liu X.-D."/>
            <person name="Liao X.-Y."/>
            <person name="Jiang Y.-T."/>
            <person name="Yu X."/>
            <person name="Hao Y."/>
            <person name="Huang J."/>
            <person name="Zhao X.-W."/>
            <person name="Ke S."/>
            <person name="Chen Y.-Y."/>
            <person name="Wu W.-L."/>
            <person name="Hsu J.-L."/>
            <person name="Lin Y.-F."/>
            <person name="Huang M.-D."/>
            <person name="Li C.-Y."/>
            <person name="Huang L."/>
            <person name="Wang Z.-W."/>
            <person name="Zhao X."/>
            <person name="Zhong W.-Y."/>
            <person name="Peng D.-H."/>
            <person name="Ahmad S."/>
            <person name="Lan S."/>
            <person name="Zhang J.-S."/>
            <person name="Tsai W.-C."/>
            <person name="Van De Peer Y."/>
            <person name="Liu Z.-J."/>
        </authorList>
    </citation>
    <scope>NUCLEOTIDE SEQUENCE</scope>
    <source>
        <strain evidence="18">SCP</strain>
        <tissue evidence="18">Leaves</tissue>
    </source>
</reference>
<keyword evidence="19" id="KW-1185">Reference proteome</keyword>
<keyword evidence="6 15" id="KW-0732">Signal</keyword>
<dbReference type="PANTHER" id="PTHR12670">
    <property type="entry name" value="CERAMIDASE"/>
    <property type="match status" value="1"/>
</dbReference>
<dbReference type="Gene3D" id="2.60.40.2300">
    <property type="entry name" value="Neutral/alkaline non-lysosomal ceramidase, C-terminal domain"/>
    <property type="match status" value="1"/>
</dbReference>